<evidence type="ECO:0000256" key="4">
    <source>
        <dbReference type="SAM" id="Phobius"/>
    </source>
</evidence>
<dbReference type="PANTHER" id="PTHR23250">
    <property type="entry name" value="DYSFERLIN-RELATED"/>
    <property type="match status" value="1"/>
</dbReference>
<evidence type="ECO:0000256" key="1">
    <source>
        <dbReference type="ARBA" id="ARBA00005966"/>
    </source>
</evidence>
<dbReference type="InterPro" id="IPR006614">
    <property type="entry name" value="Peroxin/Ferlin"/>
</dbReference>
<dbReference type="Pfam" id="PF06398">
    <property type="entry name" value="Pex24p"/>
    <property type="match status" value="2"/>
</dbReference>
<evidence type="ECO:0000256" key="3">
    <source>
        <dbReference type="SAM" id="MobiDB-lite"/>
    </source>
</evidence>
<reference evidence="7" key="1">
    <citation type="submission" date="2025-08" db="UniProtKB">
        <authorList>
            <consortium name="Ensembl"/>
        </authorList>
    </citation>
    <scope>IDENTIFICATION</scope>
</reference>
<evidence type="ECO:0000259" key="5">
    <source>
        <dbReference type="SMART" id="SM00693"/>
    </source>
</evidence>
<dbReference type="Pfam" id="PF19193">
    <property type="entry name" value="Tectonin"/>
    <property type="match status" value="1"/>
</dbReference>
<evidence type="ECO:0000256" key="2">
    <source>
        <dbReference type="ARBA" id="ARBA00022737"/>
    </source>
</evidence>
<dbReference type="SMART" id="SM00706">
    <property type="entry name" value="TECPR"/>
    <property type="match status" value="10"/>
</dbReference>
<feature type="domain" description="Peroxin/Ferlin" evidence="6">
    <location>
        <begin position="826"/>
        <end position="859"/>
    </location>
</feature>
<feature type="compositionally biased region" description="Low complexity" evidence="3">
    <location>
        <begin position="465"/>
        <end position="480"/>
    </location>
</feature>
<organism evidence="7 8">
    <name type="scientific">Cyprinus carpio</name>
    <name type="common">Common carp</name>
    <dbReference type="NCBI Taxonomy" id="7962"/>
    <lineage>
        <taxon>Eukaryota</taxon>
        <taxon>Metazoa</taxon>
        <taxon>Chordata</taxon>
        <taxon>Craniata</taxon>
        <taxon>Vertebrata</taxon>
        <taxon>Euteleostomi</taxon>
        <taxon>Actinopterygii</taxon>
        <taxon>Neopterygii</taxon>
        <taxon>Teleostei</taxon>
        <taxon>Ostariophysi</taxon>
        <taxon>Cypriniformes</taxon>
        <taxon>Cyprinidae</taxon>
        <taxon>Cyprininae</taxon>
        <taxon>Cyprinus</taxon>
    </lineage>
</organism>
<keyword evidence="2" id="KW-0677">Repeat</keyword>
<dbReference type="InterPro" id="IPR051513">
    <property type="entry name" value="Tectonin_beta-prop"/>
</dbReference>
<feature type="region of interest" description="Disordered" evidence="3">
    <location>
        <begin position="438"/>
        <end position="501"/>
    </location>
</feature>
<sequence length="1096" mass="122464">MSGSQLWAVDVYGRGFSLWAAGGCWRRVADLLLELKRVTGSQHCCWGIGCDHQVYLHVYPSQVPIRHQEETYENQRWNPVDGYTDTLLPTDRWQWTDESGLNPQPLHSFVLPSANWEWEGDWYVDDESCGRESSETGGWEYAVDFPATFTKEKKWNSCVRRRRWLRYRRYKALGSWAKVPLDRARPPPEPFTDISCGGWDMSDSPEKHIYLWAVSQQGKLWFRTGIRQQNPEGTRWEPIQVPQEVAQVSAGPKDLLWVVLWDGQLLARTGINKDCPKGSSWELVQPPNQKGAVHVAVGLTVVWAVTKDNKVWFRRGVNSHNPTGSGWISIGGEMVMLSMGPNDQVWGVGSDDRTVYFRHGVTATEVTGRSWVAVSAQLDGSASTNHSSVHVQSDASVFAGEVTTPSQGSVLGCDDTDIPKPRVPKITSDSFISALVSDRSAPAHDPPSVAHPSVPEDNQMKSQESDSSVLSPSSLSDGSETPWSNVDLEEMKGSVPSSTRSSVATYPIELQHNTVVQEELPPWAWVTGGGCDISSSSHVDLFNISGATQLKQSSLTHPQPLPQPHVVLSITEGTYLKLLMCDSVRVTRGCMCWWRDWTPHQWEDVSVTLEQVTGAGAQTGDVLYLYYTHDQEKKYVYAVIKEVTALVPVFRDSLYTMAVYTPERTKQRCPILLATPSQQDFNTWVSLLNESCCASRGLGEHPSKQAMWAVTCKGDVMVHEPSPKRPHLSVSRFLLICSVWSLTVWVWCVQTSISDVRSVYIYENQRWNPMTGYTDKGLPTDRYMWSDASGLRECTKDNTRPPSPQWTWVSDWAVDLGVPGGTDKEGWQYAADFPVTFHGYKTIKDFVRRRRWARKCKISLTGPWQKVPPIALTDVTVLPCLAQCSLEQVPVWAISEKGDVLCRLGVTTNNPSGNSWLHVGTDQPFKSICIGGGHQVWAIARDGAVFYRGSVSAHNPAGECWYHIPSPPKQTLRQVSVGRTSVYAVDENSNLWYRQGLTPSYPQGSAWELISSNVCKVSVGPLDQVWIIADKVPGYPSESSGTVCHRLGVKPMQPKGLSWDFGIGVSFSTLSLMLNCAVLKKKTKKKTCRLKMHFCF</sequence>
<dbReference type="Ensembl" id="ENSCCRT00020127461.1">
    <property type="protein sequence ID" value="ENSCCRP00020116904.1"/>
    <property type="gene ID" value="ENSCCRG00020052648.1"/>
</dbReference>
<evidence type="ECO:0000313" key="7">
    <source>
        <dbReference type="Ensembl" id="ENSCCRP00020116904.1"/>
    </source>
</evidence>
<keyword evidence="4" id="KW-0812">Transmembrane</keyword>
<dbReference type="GO" id="GO:0005737">
    <property type="term" value="C:cytoplasm"/>
    <property type="evidence" value="ECO:0007669"/>
    <property type="project" value="UniProtKB-ARBA"/>
</dbReference>
<dbReference type="SUPFAM" id="SSF50729">
    <property type="entry name" value="PH domain-like"/>
    <property type="match status" value="1"/>
</dbReference>
<keyword evidence="4" id="KW-1133">Transmembrane helix</keyword>
<feature type="domain" description="Peroxin/Ferlin" evidence="6">
    <location>
        <begin position="138"/>
        <end position="171"/>
    </location>
</feature>
<feature type="domain" description="Peroxin/Ferlin" evidence="5">
    <location>
        <begin position="754"/>
        <end position="815"/>
    </location>
</feature>
<feature type="transmembrane region" description="Helical" evidence="4">
    <location>
        <begin position="1059"/>
        <end position="1079"/>
    </location>
</feature>
<dbReference type="InterPro" id="IPR010482">
    <property type="entry name" value="TECPR1-like_DysF"/>
</dbReference>
<evidence type="ECO:0000259" key="6">
    <source>
        <dbReference type="SMART" id="SM00694"/>
    </source>
</evidence>
<dbReference type="SMART" id="SM00693">
    <property type="entry name" value="DysFN"/>
    <property type="match status" value="2"/>
</dbReference>
<dbReference type="AlphaFoldDB" id="A0A8C2KZC0"/>
<evidence type="ECO:0000313" key="8">
    <source>
        <dbReference type="Proteomes" id="UP000694701"/>
    </source>
</evidence>
<dbReference type="Proteomes" id="UP000694701">
    <property type="component" value="Unplaced"/>
</dbReference>
<feature type="region of interest" description="Disordered" evidence="3">
    <location>
        <begin position="404"/>
        <end position="424"/>
    </location>
</feature>
<dbReference type="SMART" id="SM00694">
    <property type="entry name" value="DysFC"/>
    <property type="match status" value="2"/>
</dbReference>
<feature type="domain" description="Peroxin/Ferlin" evidence="5">
    <location>
        <begin position="64"/>
        <end position="125"/>
    </location>
</feature>
<name>A0A8C2KZC0_CYPCA</name>
<dbReference type="PANTHER" id="PTHR23250:SF10">
    <property type="entry name" value="TECTONIN BETA-PROPELLER REPEAT-CONTAINING 1B"/>
    <property type="match status" value="1"/>
</dbReference>
<proteinExistence type="inferred from homology"/>
<protein>
    <submittedName>
        <fullName evidence="7">Tectonin beta-propeller repeat containing 1b</fullName>
    </submittedName>
</protein>
<dbReference type="InterPro" id="IPR006624">
    <property type="entry name" value="Beta-propeller_rpt_TECPR"/>
</dbReference>
<comment type="similarity">
    <text evidence="1">Belongs to the TECPR1 family.</text>
</comment>
<accession>A0A8C2KZC0</accession>
<dbReference type="Pfam" id="PF06462">
    <property type="entry name" value="Hyd_WA"/>
    <property type="match status" value="5"/>
</dbReference>
<keyword evidence="4" id="KW-0472">Membrane</keyword>
<dbReference type="SUPFAM" id="SSF89372">
    <property type="entry name" value="Fucose-specific lectin"/>
    <property type="match status" value="1"/>
</dbReference>
<dbReference type="GO" id="GO:0098588">
    <property type="term" value="C:bounding membrane of organelle"/>
    <property type="evidence" value="ECO:0007669"/>
    <property type="project" value="UniProtKB-ARBA"/>
</dbReference>